<comment type="pathway">
    <text evidence="2">Protein modification; protein glycosylation.</text>
</comment>
<evidence type="ECO:0000256" key="5">
    <source>
        <dbReference type="ARBA" id="ARBA00022692"/>
    </source>
</evidence>
<evidence type="ECO:0000256" key="7">
    <source>
        <dbReference type="ARBA" id="ARBA00022989"/>
    </source>
</evidence>
<evidence type="ECO:0000259" key="9">
    <source>
        <dbReference type="Pfam" id="PF13579"/>
    </source>
</evidence>
<gene>
    <name evidence="11" type="primary">LOC106812108</name>
</gene>
<reference evidence="11" key="1">
    <citation type="submission" date="2025-08" db="UniProtKB">
        <authorList>
            <consortium name="RefSeq"/>
        </authorList>
    </citation>
    <scope>IDENTIFICATION</scope>
</reference>
<evidence type="ECO:0000256" key="2">
    <source>
        <dbReference type="ARBA" id="ARBA00004922"/>
    </source>
</evidence>
<comment type="subcellular location">
    <subcellularLocation>
        <location evidence="1">Endoplasmic reticulum membrane</location>
        <topology evidence="1">Single-pass membrane protein</topology>
    </subcellularLocation>
</comment>
<feature type="domain" description="Glycosyltransferase subfamily 4-like N-terminal" evidence="9">
    <location>
        <begin position="20"/>
        <end position="181"/>
    </location>
</feature>
<keyword evidence="6" id="KW-0256">Endoplasmic reticulum</keyword>
<evidence type="ECO:0000256" key="6">
    <source>
        <dbReference type="ARBA" id="ARBA00022824"/>
    </source>
</evidence>
<name>A0ABM1EGQ1_PRICU</name>
<dbReference type="Gene3D" id="3.40.50.2000">
    <property type="entry name" value="Glycogen Phosphorylase B"/>
    <property type="match status" value="2"/>
</dbReference>
<evidence type="ECO:0000256" key="4">
    <source>
        <dbReference type="ARBA" id="ARBA00022679"/>
    </source>
</evidence>
<keyword evidence="7" id="KW-1133">Transmembrane helix</keyword>
<dbReference type="GeneID" id="106812108"/>
<evidence type="ECO:0000256" key="1">
    <source>
        <dbReference type="ARBA" id="ARBA00004389"/>
    </source>
</evidence>
<keyword evidence="5" id="KW-0812">Transmembrane</keyword>
<dbReference type="InterPro" id="IPR028098">
    <property type="entry name" value="Glyco_trans_4-like_N"/>
</dbReference>
<dbReference type="PANTHER" id="PTHR13036">
    <property type="entry name" value="BETA1,4 MANNOSYLTRANSFERASE"/>
    <property type="match status" value="1"/>
</dbReference>
<sequence>MASEGRKVGRVCVVVLGDVGHSPRMQYHALSLAREGFQVDLVGYGGSRPHEDLLDNKGIQIHTMRSPPEFRAYMPRLMSYAAKVLWQIMALFFTLILLKRPSHILVQNPPAIPSLAVVWIVSCMRKSAMIIDFHNYGYTILAMSLGATHPLVRFSKWYEGFFGVRATASMCVTQAMKAHLDHQWNITSTVLYDRPAELFHSISVEEKHWLFIKLSKDYSVFSHGDDADCEESDGAATAFTEISSLENVTLRGKRPALIVSSTSWTADEDFSILLTALEDYEATIRSGREDLPNIVCIITGKGPLKEHYTKLISNKVFQHVKFCTPWLSAEDYPKLLACADLGVCLHTSSSGLDLPMKVVDMFGVGLPVCAIQFNCLNELVKHEHNGLVFQNENELSAQLQELLSNFPDSSEKLRRLRENVVAFQAVGWHQSWRLAAYQLFGGS</sequence>
<dbReference type="PANTHER" id="PTHR13036:SF0">
    <property type="entry name" value="CHITOBIOSYLDIPHOSPHODOLICHOL BETA-MANNOSYLTRANSFERASE"/>
    <property type="match status" value="1"/>
</dbReference>
<evidence type="ECO:0000256" key="3">
    <source>
        <dbReference type="ARBA" id="ARBA00022676"/>
    </source>
</evidence>
<evidence type="ECO:0000256" key="8">
    <source>
        <dbReference type="ARBA" id="ARBA00023136"/>
    </source>
</evidence>
<proteinExistence type="predicted"/>
<keyword evidence="8" id="KW-0472">Membrane</keyword>
<dbReference type="Proteomes" id="UP000695022">
    <property type="component" value="Unplaced"/>
</dbReference>
<dbReference type="Pfam" id="PF13692">
    <property type="entry name" value="Glyco_trans_1_4"/>
    <property type="match status" value="1"/>
</dbReference>
<keyword evidence="3" id="KW-0328">Glycosyltransferase</keyword>
<dbReference type="InterPro" id="IPR026051">
    <property type="entry name" value="ALG1-like"/>
</dbReference>
<evidence type="ECO:0000313" key="11">
    <source>
        <dbReference type="RefSeq" id="XP_014671372.1"/>
    </source>
</evidence>
<dbReference type="SUPFAM" id="SSF53756">
    <property type="entry name" value="UDP-Glycosyltransferase/glycogen phosphorylase"/>
    <property type="match status" value="1"/>
</dbReference>
<keyword evidence="4" id="KW-0808">Transferase</keyword>
<protein>
    <submittedName>
        <fullName evidence="11">Chitobiosyldiphosphodolichol beta-mannosyltransferase-like</fullName>
    </submittedName>
</protein>
<organism evidence="10 11">
    <name type="scientific">Priapulus caudatus</name>
    <name type="common">Priapulid worm</name>
    <dbReference type="NCBI Taxonomy" id="37621"/>
    <lineage>
        <taxon>Eukaryota</taxon>
        <taxon>Metazoa</taxon>
        <taxon>Ecdysozoa</taxon>
        <taxon>Scalidophora</taxon>
        <taxon>Priapulida</taxon>
        <taxon>Priapulimorpha</taxon>
        <taxon>Priapulimorphida</taxon>
        <taxon>Priapulidae</taxon>
        <taxon>Priapulus</taxon>
    </lineage>
</organism>
<dbReference type="Pfam" id="PF13579">
    <property type="entry name" value="Glyco_trans_4_4"/>
    <property type="match status" value="1"/>
</dbReference>
<evidence type="ECO:0000313" key="10">
    <source>
        <dbReference type="Proteomes" id="UP000695022"/>
    </source>
</evidence>
<dbReference type="RefSeq" id="XP_014671372.1">
    <property type="nucleotide sequence ID" value="XM_014815886.1"/>
</dbReference>
<dbReference type="CDD" id="cd03816">
    <property type="entry name" value="GT33_ALG1-like"/>
    <property type="match status" value="1"/>
</dbReference>
<accession>A0ABM1EGQ1</accession>
<keyword evidence="10" id="KW-1185">Reference proteome</keyword>